<feature type="domain" description="DUF4200" evidence="5">
    <location>
        <begin position="85"/>
        <end position="202"/>
    </location>
</feature>
<evidence type="ECO:0000256" key="1">
    <source>
        <dbReference type="ARBA" id="ARBA00023054"/>
    </source>
</evidence>
<dbReference type="EMBL" id="JACDTQ010000127">
    <property type="protein sequence ID" value="KAF5929276.1"/>
    <property type="molecule type" value="Genomic_DNA"/>
</dbReference>
<sequence length="424" mass="48695">MLCGWLPGQPRPARRPPPGSRSTLPHHPPSETPRASEAGADSSPGKQAGRMAVPWEEYFRPALQEKLPTKIPQQNADQFPPVLRLLEKRQELADADQDLRAQKEVFQTTMAALKQRWEQLEQKQRELKGSFVRFDKFLQDSEARRSRALRGAAEERHRAGRQEAEALRLRIQLQELQRERARLQRRRERLEPCARLLGHVLEQLPEFQEVPELVARFSGLADMREALRLTARRRLAELEEARARLQRLRDARQDELLRQGQLRAQLLERLEAARERTLHWESKWVQIQNTAAEKTLLLGRIRMSALNLFQLVCQHQRQPPALDVEDTEGQLEQVRASSLCHLQAPNLWKHHGAWSPSCSGLSMTPVIRAPVLAPQTWARRPRRAPAWASWVGLGSDGHLLWPEGSPSPLWVSALRLVQEGQGVY</sequence>
<dbReference type="GO" id="GO:0005856">
    <property type="term" value="C:cytoskeleton"/>
    <property type="evidence" value="ECO:0007669"/>
    <property type="project" value="UniProtKB-ARBA"/>
</dbReference>
<evidence type="ECO:0000256" key="3">
    <source>
        <dbReference type="SAM" id="Coils"/>
    </source>
</evidence>
<dbReference type="Pfam" id="PF13863">
    <property type="entry name" value="DUF4200"/>
    <property type="match status" value="1"/>
</dbReference>
<evidence type="ECO:0000313" key="7">
    <source>
        <dbReference type="Proteomes" id="UP000551758"/>
    </source>
</evidence>
<dbReference type="PANTHER" id="PTHR21683:SF9">
    <property type="entry name" value="CILIA- AND FLAGELLA-ASSOCIATED PROTEIN 73"/>
    <property type="match status" value="1"/>
</dbReference>
<comment type="caution">
    <text evidence="6">The sequence shown here is derived from an EMBL/GenBank/DDBJ whole genome shotgun (WGS) entry which is preliminary data.</text>
</comment>
<feature type="coiled-coil region" evidence="3">
    <location>
        <begin position="85"/>
        <end position="130"/>
    </location>
</feature>
<keyword evidence="7" id="KW-1185">Reference proteome</keyword>
<dbReference type="InterPro" id="IPR025252">
    <property type="entry name" value="DUF4200"/>
</dbReference>
<dbReference type="PANTHER" id="PTHR21683">
    <property type="entry name" value="COILED-COIL DOMAIN-CONTAINING PROTEIN 42 LIKE-2-LIKE-RELATED"/>
    <property type="match status" value="1"/>
</dbReference>
<protein>
    <recommendedName>
        <fullName evidence="5">DUF4200 domain-containing protein</fullName>
    </recommendedName>
</protein>
<feature type="region of interest" description="Disordered" evidence="4">
    <location>
        <begin position="1"/>
        <end position="54"/>
    </location>
</feature>
<evidence type="ECO:0000256" key="2">
    <source>
        <dbReference type="ARBA" id="ARBA00023069"/>
    </source>
</evidence>
<evidence type="ECO:0000256" key="4">
    <source>
        <dbReference type="SAM" id="MobiDB-lite"/>
    </source>
</evidence>
<feature type="coiled-coil region" evidence="3">
    <location>
        <begin position="228"/>
        <end position="258"/>
    </location>
</feature>
<accession>A0A7J7FNL2</accession>
<dbReference type="Proteomes" id="UP000551758">
    <property type="component" value="Unassembled WGS sequence"/>
</dbReference>
<organism evidence="6 7">
    <name type="scientific">Diceros bicornis minor</name>
    <name type="common">South-central black rhinoceros</name>
    <dbReference type="NCBI Taxonomy" id="77932"/>
    <lineage>
        <taxon>Eukaryota</taxon>
        <taxon>Metazoa</taxon>
        <taxon>Chordata</taxon>
        <taxon>Craniata</taxon>
        <taxon>Vertebrata</taxon>
        <taxon>Euteleostomi</taxon>
        <taxon>Mammalia</taxon>
        <taxon>Eutheria</taxon>
        <taxon>Laurasiatheria</taxon>
        <taxon>Perissodactyla</taxon>
        <taxon>Rhinocerotidae</taxon>
        <taxon>Diceros</taxon>
    </lineage>
</organism>
<gene>
    <name evidence="6" type="ORF">HPG69_019297</name>
</gene>
<reference evidence="6 7" key="1">
    <citation type="journal article" date="2020" name="Mol. Biol. Evol.">
        <title>Interspecific Gene Flow and the Evolution of Specialization in Black and White Rhinoceros.</title>
        <authorList>
            <person name="Moodley Y."/>
            <person name="Westbury M.V."/>
            <person name="Russo I.M."/>
            <person name="Gopalakrishnan S."/>
            <person name="Rakotoarivelo A."/>
            <person name="Olsen R.A."/>
            <person name="Prost S."/>
            <person name="Tunstall T."/>
            <person name="Ryder O.A."/>
            <person name="Dalen L."/>
            <person name="Bruford M.W."/>
        </authorList>
    </citation>
    <scope>NUCLEOTIDE SEQUENCE [LARGE SCALE GENOMIC DNA]</scope>
    <source>
        <strain evidence="6">SBR-YM</strain>
        <tissue evidence="6">Skin</tissue>
    </source>
</reference>
<keyword evidence="1 3" id="KW-0175">Coiled coil</keyword>
<keyword evidence="2" id="KW-0969">Cilium</keyword>
<evidence type="ECO:0000259" key="5">
    <source>
        <dbReference type="Pfam" id="PF13863"/>
    </source>
</evidence>
<evidence type="ECO:0000313" key="6">
    <source>
        <dbReference type="EMBL" id="KAF5929276.1"/>
    </source>
</evidence>
<dbReference type="InterPro" id="IPR051147">
    <property type="entry name" value="CFAP_domain-containing"/>
</dbReference>
<name>A0A7J7FNL2_DICBM</name>
<proteinExistence type="predicted"/>
<feature type="coiled-coil region" evidence="3">
    <location>
        <begin position="159"/>
        <end position="193"/>
    </location>
</feature>
<keyword evidence="2" id="KW-0966">Cell projection</keyword>
<dbReference type="AlphaFoldDB" id="A0A7J7FNL2"/>